<organism evidence="2 3">
    <name type="scientific">Nicotiana tabacum</name>
    <name type="common">Common tobacco</name>
    <dbReference type="NCBI Taxonomy" id="4097"/>
    <lineage>
        <taxon>Eukaryota</taxon>
        <taxon>Viridiplantae</taxon>
        <taxon>Streptophyta</taxon>
        <taxon>Embryophyta</taxon>
        <taxon>Tracheophyta</taxon>
        <taxon>Spermatophyta</taxon>
        <taxon>Magnoliopsida</taxon>
        <taxon>eudicotyledons</taxon>
        <taxon>Gunneridae</taxon>
        <taxon>Pentapetalae</taxon>
        <taxon>asterids</taxon>
        <taxon>lamiids</taxon>
        <taxon>Solanales</taxon>
        <taxon>Solanaceae</taxon>
        <taxon>Nicotianoideae</taxon>
        <taxon>Nicotianeae</taxon>
        <taxon>Nicotiana</taxon>
    </lineage>
</organism>
<name>A0A1S3ZFL9_TOBAC</name>
<dbReference type="KEGG" id="nta:107786208"/>
<feature type="compositionally biased region" description="Polar residues" evidence="1">
    <location>
        <begin position="75"/>
        <end position="89"/>
    </location>
</feature>
<dbReference type="Proteomes" id="UP000790787">
    <property type="component" value="Chromosome 20"/>
</dbReference>
<reference evidence="3" key="2">
    <citation type="submission" date="2025-08" db="UniProtKB">
        <authorList>
            <consortium name="RefSeq"/>
        </authorList>
    </citation>
    <scope>IDENTIFICATION</scope>
    <source>
        <tissue evidence="3">Leaf</tissue>
    </source>
</reference>
<dbReference type="PaxDb" id="4097-A0A1S3ZFL9"/>
<evidence type="ECO:0000256" key="1">
    <source>
        <dbReference type="SAM" id="MobiDB-lite"/>
    </source>
</evidence>
<dbReference type="OMA" id="SKCVNGR"/>
<feature type="region of interest" description="Disordered" evidence="1">
    <location>
        <begin position="72"/>
        <end position="93"/>
    </location>
</feature>
<protein>
    <submittedName>
        <fullName evidence="3">Uncharacterized protein LOC107786208</fullName>
    </submittedName>
</protein>
<dbReference type="PANTHER" id="PTHR38382:SF1">
    <property type="entry name" value="RNA-BINDING PROTEIN"/>
    <property type="match status" value="1"/>
</dbReference>
<dbReference type="STRING" id="4097.A0A1S3ZFL9"/>
<sequence length="230" mass="24991">MKNQPSIRPLGQRSIASTFLFRSSNQSTGCEKKVESKITNQKGSSISLSDFLSKKLHKSPVLPGVVPGNKKISVPVSSKDTSKSVNGQINREKDGETGIPCALDAIFEQYKNTMKGNQDVSTPNNCGEVLVCSADDVRTSRKRGLIEGSSGNQSARKVLAVLGEGSAEKRSRRKVRMPDNIEKPSTLFNHYANGGGWWDCNMEGVDNEEVGCNEVWEGMGSTTLGGLEWH</sequence>
<accession>A0A1S3ZFL9</accession>
<dbReference type="OrthoDB" id="753880at2759"/>
<evidence type="ECO:0000313" key="3">
    <source>
        <dbReference type="RefSeq" id="XP_016463144.1"/>
    </source>
</evidence>
<reference evidence="2" key="1">
    <citation type="journal article" date="2014" name="Nat. Commun.">
        <title>The tobacco genome sequence and its comparison with those of tomato and potato.</title>
        <authorList>
            <person name="Sierro N."/>
            <person name="Battey J.N."/>
            <person name="Ouadi S."/>
            <person name="Bakaher N."/>
            <person name="Bovet L."/>
            <person name="Willig A."/>
            <person name="Goepfert S."/>
            <person name="Peitsch M.C."/>
            <person name="Ivanov N.V."/>
        </authorList>
    </citation>
    <scope>NUCLEOTIDE SEQUENCE [LARGE SCALE GENOMIC DNA]</scope>
</reference>
<gene>
    <name evidence="3" type="primary">LOC107786208</name>
</gene>
<dbReference type="GeneID" id="107786208"/>
<dbReference type="RefSeq" id="XP_016463144.1">
    <property type="nucleotide sequence ID" value="XM_016607658.2"/>
</dbReference>
<dbReference type="RefSeq" id="XP_016463144.1">
    <property type="nucleotide sequence ID" value="XM_016607658.1"/>
</dbReference>
<evidence type="ECO:0000313" key="2">
    <source>
        <dbReference type="Proteomes" id="UP000790787"/>
    </source>
</evidence>
<dbReference type="AlphaFoldDB" id="A0A1S3ZFL9"/>
<proteinExistence type="predicted"/>
<keyword evidence="2" id="KW-1185">Reference proteome</keyword>
<dbReference type="PANTHER" id="PTHR38382">
    <property type="entry name" value="RNA-BINDING PROTEIN"/>
    <property type="match status" value="1"/>
</dbReference>